<protein>
    <submittedName>
        <fullName evidence="2">Uncharacterized protein</fullName>
    </submittedName>
</protein>
<proteinExistence type="predicted"/>
<feature type="compositionally biased region" description="Low complexity" evidence="1">
    <location>
        <begin position="193"/>
        <end position="208"/>
    </location>
</feature>
<sequence length="208" mass="22352">ATYSVPPRQRRHPHRDPFRRRVAAPVAAGRRKGALRPVHRLPGALPQVGRKTLRARLRTGRGRVPGRHPGAVRKCAERQTPRVAGQPQNVPVCHRQAPHPVGAAAAEAPAGGPRRLGSPGAGSPGAPPLAVARRKAPATARRPLRLPGIAPRKEPQPDRAVLLPAPVHERNLRFAGLQKRKRRQKHQAPLPGPAARSRAAAGNPTVRL</sequence>
<feature type="non-terminal residue" evidence="2">
    <location>
        <position position="208"/>
    </location>
</feature>
<reference evidence="2" key="1">
    <citation type="submission" date="2020-02" db="EMBL/GenBank/DDBJ databases">
        <authorList>
            <person name="Meier V. D."/>
        </authorList>
    </citation>
    <scope>NUCLEOTIDE SEQUENCE</scope>
    <source>
        <strain evidence="2">AVDCRST_MAG56</strain>
    </source>
</reference>
<name>A0A6J4KU30_9SPHI</name>
<dbReference type="EMBL" id="CADCTQ010000537">
    <property type="protein sequence ID" value="CAA9314318.1"/>
    <property type="molecule type" value="Genomic_DNA"/>
</dbReference>
<gene>
    <name evidence="2" type="ORF">AVDCRST_MAG56-6532</name>
</gene>
<dbReference type="AlphaFoldDB" id="A0A6J4KU30"/>
<evidence type="ECO:0000256" key="1">
    <source>
        <dbReference type="SAM" id="MobiDB-lite"/>
    </source>
</evidence>
<accession>A0A6J4KU30</accession>
<evidence type="ECO:0000313" key="2">
    <source>
        <dbReference type="EMBL" id="CAA9314318.1"/>
    </source>
</evidence>
<feature type="region of interest" description="Disordered" evidence="1">
    <location>
        <begin position="60"/>
        <end position="208"/>
    </location>
</feature>
<feature type="compositionally biased region" description="Low complexity" evidence="1">
    <location>
        <begin position="98"/>
        <end position="118"/>
    </location>
</feature>
<organism evidence="2">
    <name type="scientific">uncultured Cytophagales bacterium</name>
    <dbReference type="NCBI Taxonomy" id="158755"/>
    <lineage>
        <taxon>Bacteria</taxon>
        <taxon>Pseudomonadati</taxon>
        <taxon>Bacteroidota</taxon>
        <taxon>Sphingobacteriia</taxon>
        <taxon>Sphingobacteriales</taxon>
        <taxon>environmental samples</taxon>
    </lineage>
</organism>
<feature type="non-terminal residue" evidence="2">
    <location>
        <position position="1"/>
    </location>
</feature>
<feature type="compositionally biased region" description="Low complexity" evidence="1">
    <location>
        <begin position="137"/>
        <end position="147"/>
    </location>
</feature>